<feature type="transmembrane region" description="Helical" evidence="1">
    <location>
        <begin position="427"/>
        <end position="452"/>
    </location>
</feature>
<feature type="transmembrane region" description="Helical" evidence="1">
    <location>
        <begin position="7"/>
        <end position="25"/>
    </location>
</feature>
<keyword evidence="3" id="KW-1185">Reference proteome</keyword>
<dbReference type="AlphaFoldDB" id="E4PUN8"/>
<accession>E4PUN8</accession>
<feature type="transmembrane region" description="Helical" evidence="1">
    <location>
        <begin position="269"/>
        <end position="286"/>
    </location>
</feature>
<dbReference type="KEGG" id="mlc:MSB_A0635"/>
<protein>
    <submittedName>
        <fullName evidence="2">Putative membrane protein</fullName>
    </submittedName>
</protein>
<reference evidence="2 3" key="2">
    <citation type="journal article" date="2012" name="J. Bacteriol.">
        <title>Complete Genome Sequences of Mycoplasma leachii Strain PG50T and the Pathogenic Mycoplasma mycoides subsp. mycoides Small Colony Biotype Strain Gladysdale.</title>
        <authorList>
            <person name="Wise K.S."/>
            <person name="Calcutt M.J."/>
            <person name="Foecking M.F."/>
            <person name="Madupu R."/>
            <person name="Deboy R.T."/>
            <person name="Roske K."/>
            <person name="Hvinden M.L."/>
            <person name="Martin T.R."/>
            <person name="Durkin A.S."/>
            <person name="Glass J.I."/>
            <person name="Methe B.A."/>
        </authorList>
    </citation>
    <scope>NUCLEOTIDE SEQUENCE [LARGE SCALE GENOMIC DNA]</scope>
    <source>
        <strain evidence="3">DSM 21131 / NCTC 10133 / N29 / PG50</strain>
    </source>
</reference>
<dbReference type="Proteomes" id="UP000008712">
    <property type="component" value="Chromosome"/>
</dbReference>
<reference evidence="3" key="1">
    <citation type="submission" date="2010-07" db="EMBL/GenBank/DDBJ databases">
        <title>Genome sequence of Mycoplasma leachii PG50 MU clone A8.</title>
        <authorList>
            <person name="Wise K."/>
            <person name="Calcutt M.J."/>
            <person name="Foecking M.F."/>
            <person name="Madupu R."/>
            <person name="DeBoy R.T."/>
            <person name="Roske K."/>
            <person name="Martin T.R."/>
            <person name="Hvinden M.L."/>
            <person name="Durkin A.S."/>
            <person name="Glass J."/>
            <person name="Methe B.A."/>
        </authorList>
    </citation>
    <scope>NUCLEOTIDE SEQUENCE [LARGE SCALE GENOMIC DNA]</scope>
    <source>
        <strain evidence="3">DSM 21131 / NCTC 10133 / N29 / PG50</strain>
    </source>
</reference>
<sequence>MRLYVRLLFLVIFLIFVFFQYSYVFDNCICQNLEECKKISIWYEILDKFRYFLGSLVVTSIVIFLKTTVYKEINGIRNYLKNRNKYISVEYSKTVDLLKELLIEIKKNNIENIDKICLSYDELVFKPIFVSRLIEDIQLDLITEEKNIISYNDVAKNVLNLLETMYEKEKLKIKNSGKFEELSSGILMGFRYYSALSPYYSKYCSSIKNQSNTIPIVYKYNTKTLHWFRRAIYYYFFFFIIAGLIKFYIGVPNSSKTFNTSSHNYIKALFVTIFFLFLLIIIFIIVKKVTRGDLSFKLYLRKSEPENYHKNKKNRFFSLGWNFLLFSPSILLPLMTILSAVLYFSNANWMLKEYTPPFLSLVLFYFTFLCLLLNGLATLKEIYRYKKYSKKIQWWICGIEFIFPLLLCFSVFITQLCFSLFLNYTDLINNVLLITNIILFSYWIFIMTYRLLLTNKIINLLKNKE</sequence>
<feature type="transmembrane region" description="Helical" evidence="1">
    <location>
        <begin position="357"/>
        <end position="377"/>
    </location>
</feature>
<evidence type="ECO:0000256" key="1">
    <source>
        <dbReference type="SAM" id="Phobius"/>
    </source>
</evidence>
<dbReference type="EMBL" id="CP002108">
    <property type="protein sequence ID" value="ADR24458.1"/>
    <property type="molecule type" value="Genomic_DNA"/>
</dbReference>
<name>E4PUN8_MYCLG</name>
<keyword evidence="1" id="KW-0472">Membrane</keyword>
<feature type="transmembrane region" description="Helical" evidence="1">
    <location>
        <begin position="49"/>
        <end position="69"/>
    </location>
</feature>
<evidence type="ECO:0000313" key="2">
    <source>
        <dbReference type="EMBL" id="ADR24458.1"/>
    </source>
</evidence>
<gene>
    <name evidence="2" type="ordered locus">MSB_A0635</name>
</gene>
<proteinExistence type="predicted"/>
<feature type="transmembrane region" description="Helical" evidence="1">
    <location>
        <begin position="319"/>
        <end position="345"/>
    </location>
</feature>
<evidence type="ECO:0000313" key="3">
    <source>
        <dbReference type="Proteomes" id="UP000008712"/>
    </source>
</evidence>
<feature type="transmembrane region" description="Helical" evidence="1">
    <location>
        <begin position="232"/>
        <end position="249"/>
    </location>
</feature>
<organism evidence="2 3">
    <name type="scientific">Mycoplasma leachii (strain DSM 21131 / NCTC 10133 / N29 / PG50)</name>
    <dbReference type="NCBI Taxonomy" id="880447"/>
    <lineage>
        <taxon>Bacteria</taxon>
        <taxon>Bacillati</taxon>
        <taxon>Mycoplasmatota</taxon>
        <taxon>Mollicutes</taxon>
        <taxon>Mycoplasmataceae</taxon>
        <taxon>Mycoplasma</taxon>
    </lineage>
</organism>
<keyword evidence="1" id="KW-0812">Transmembrane</keyword>
<keyword evidence="1" id="KW-1133">Transmembrane helix</keyword>
<feature type="transmembrane region" description="Helical" evidence="1">
    <location>
        <begin position="398"/>
        <end position="421"/>
    </location>
</feature>
<dbReference type="RefSeq" id="WP_013447909.1">
    <property type="nucleotide sequence ID" value="NC_014751.1"/>
</dbReference>
<dbReference type="HOGENOM" id="CLU_650232_0_0_14"/>